<feature type="non-terminal residue" evidence="1">
    <location>
        <position position="131"/>
    </location>
</feature>
<reference evidence="2" key="1">
    <citation type="journal article" date="2018" name="Nat. Microbiol.">
        <title>Leveraging single-cell genomics to expand the fungal tree of life.</title>
        <authorList>
            <person name="Ahrendt S.R."/>
            <person name="Quandt C.A."/>
            <person name="Ciobanu D."/>
            <person name="Clum A."/>
            <person name="Salamov A."/>
            <person name="Andreopoulos B."/>
            <person name="Cheng J.F."/>
            <person name="Woyke T."/>
            <person name="Pelin A."/>
            <person name="Henrissat B."/>
            <person name="Reynolds N.K."/>
            <person name="Benny G.L."/>
            <person name="Smith M.E."/>
            <person name="James T.Y."/>
            <person name="Grigoriev I.V."/>
        </authorList>
    </citation>
    <scope>NUCLEOTIDE SEQUENCE [LARGE SCALE GENOMIC DNA]</scope>
</reference>
<accession>A0A4P9W692</accession>
<name>A0A4P9W692_9FUNG</name>
<evidence type="ECO:0000313" key="1">
    <source>
        <dbReference type="EMBL" id="RKO87824.1"/>
    </source>
</evidence>
<organism evidence="1 2">
    <name type="scientific">Blyttiomyces helicus</name>
    <dbReference type="NCBI Taxonomy" id="388810"/>
    <lineage>
        <taxon>Eukaryota</taxon>
        <taxon>Fungi</taxon>
        <taxon>Fungi incertae sedis</taxon>
        <taxon>Chytridiomycota</taxon>
        <taxon>Chytridiomycota incertae sedis</taxon>
        <taxon>Chytridiomycetes</taxon>
        <taxon>Chytridiomycetes incertae sedis</taxon>
        <taxon>Blyttiomyces</taxon>
    </lineage>
</organism>
<proteinExistence type="predicted"/>
<keyword evidence="2" id="KW-1185">Reference proteome</keyword>
<dbReference type="AlphaFoldDB" id="A0A4P9W692"/>
<dbReference type="EMBL" id="KZ997138">
    <property type="protein sequence ID" value="RKO87824.1"/>
    <property type="molecule type" value="Genomic_DNA"/>
</dbReference>
<dbReference type="Proteomes" id="UP000269721">
    <property type="component" value="Unassembled WGS sequence"/>
</dbReference>
<evidence type="ECO:0000313" key="2">
    <source>
        <dbReference type="Proteomes" id="UP000269721"/>
    </source>
</evidence>
<gene>
    <name evidence="1" type="ORF">BDK51DRAFT_32852</name>
</gene>
<sequence>MKEHLQDKANRSIVFGRRKDKDGGEEDASWSELQISAVFRQKIEDGRRWVIQWAWGKKFCNARLGPRTNGRRQIEEGDGTSFMVIGGDSVHHTYGGYWIYFVGNSLWTPIQATLLGTRRAAGHLGMYCFFC</sequence>
<protein>
    <submittedName>
        <fullName evidence="1">Uncharacterized protein</fullName>
    </submittedName>
</protein>